<proteinExistence type="predicted"/>
<protein>
    <submittedName>
        <fullName evidence="4">Tetratricopeptide repeat protein</fullName>
    </submittedName>
</protein>
<gene>
    <name evidence="4" type="ORF">DFR46_1898</name>
</gene>
<dbReference type="InterPro" id="IPR011990">
    <property type="entry name" value="TPR-like_helical_dom_sf"/>
</dbReference>
<dbReference type="SUPFAM" id="SSF48452">
    <property type="entry name" value="TPR-like"/>
    <property type="match status" value="5"/>
</dbReference>
<feature type="repeat" description="TPR" evidence="3">
    <location>
        <begin position="148"/>
        <end position="181"/>
    </location>
</feature>
<dbReference type="Pfam" id="PF13432">
    <property type="entry name" value="TPR_16"/>
    <property type="match status" value="2"/>
</dbReference>
<keyword evidence="5" id="KW-1185">Reference proteome</keyword>
<keyword evidence="2 3" id="KW-0802">TPR repeat</keyword>
<dbReference type="RefSeq" id="WP_147297659.1">
    <property type="nucleotide sequence ID" value="NZ_QRDP01000004.1"/>
</dbReference>
<comment type="caution">
    <text evidence="4">The sequence shown here is derived from an EMBL/GenBank/DDBJ whole genome shotgun (WGS) entry which is preliminary data.</text>
</comment>
<evidence type="ECO:0000313" key="4">
    <source>
        <dbReference type="EMBL" id="RED16866.1"/>
    </source>
</evidence>
<dbReference type="InterPro" id="IPR006311">
    <property type="entry name" value="TAT_signal"/>
</dbReference>
<evidence type="ECO:0000256" key="2">
    <source>
        <dbReference type="ARBA" id="ARBA00022803"/>
    </source>
</evidence>
<dbReference type="EMBL" id="QRDP01000004">
    <property type="protein sequence ID" value="RED16866.1"/>
    <property type="molecule type" value="Genomic_DNA"/>
</dbReference>
<dbReference type="Gene3D" id="1.25.40.10">
    <property type="entry name" value="Tetratricopeptide repeat domain"/>
    <property type="match status" value="4"/>
</dbReference>
<dbReference type="InterPro" id="IPR019734">
    <property type="entry name" value="TPR_rpt"/>
</dbReference>
<evidence type="ECO:0000313" key="5">
    <source>
        <dbReference type="Proteomes" id="UP000256310"/>
    </source>
</evidence>
<dbReference type="OrthoDB" id="7259535at2"/>
<dbReference type="InterPro" id="IPR051012">
    <property type="entry name" value="CellSynth/LPSAsmb/PSIAsmb"/>
</dbReference>
<dbReference type="Pfam" id="PF14559">
    <property type="entry name" value="TPR_19"/>
    <property type="match status" value="2"/>
</dbReference>
<name>A0A3D9FIF5_9SPHN</name>
<evidence type="ECO:0000256" key="3">
    <source>
        <dbReference type="PROSITE-ProRule" id="PRU00339"/>
    </source>
</evidence>
<dbReference type="SMART" id="SM00028">
    <property type="entry name" value="TPR"/>
    <property type="match status" value="6"/>
</dbReference>
<dbReference type="PANTHER" id="PTHR45586">
    <property type="entry name" value="TPR REPEAT-CONTAINING PROTEIN PA4667"/>
    <property type="match status" value="1"/>
</dbReference>
<dbReference type="AlphaFoldDB" id="A0A3D9FIF5"/>
<dbReference type="Proteomes" id="UP000256310">
    <property type="component" value="Unassembled WGS sequence"/>
</dbReference>
<evidence type="ECO:0000256" key="1">
    <source>
        <dbReference type="ARBA" id="ARBA00022737"/>
    </source>
</evidence>
<dbReference type="PROSITE" id="PS51318">
    <property type="entry name" value="TAT"/>
    <property type="match status" value="1"/>
</dbReference>
<organism evidence="4 5">
    <name type="scientific">Parasphingopyxis lamellibrachiae</name>
    <dbReference type="NCBI Taxonomy" id="680125"/>
    <lineage>
        <taxon>Bacteria</taxon>
        <taxon>Pseudomonadati</taxon>
        <taxon>Pseudomonadota</taxon>
        <taxon>Alphaproteobacteria</taxon>
        <taxon>Sphingomonadales</taxon>
        <taxon>Sphingomonadaceae</taxon>
        <taxon>Parasphingopyxis</taxon>
    </lineage>
</organism>
<keyword evidence="1" id="KW-0677">Repeat</keyword>
<dbReference type="PANTHER" id="PTHR45586:SF1">
    <property type="entry name" value="LIPOPOLYSACCHARIDE ASSEMBLY PROTEIN B"/>
    <property type="match status" value="1"/>
</dbReference>
<dbReference type="PROSITE" id="PS50005">
    <property type="entry name" value="TPR"/>
    <property type="match status" value="2"/>
</dbReference>
<accession>A0A3D9FIF5</accession>
<feature type="repeat" description="TPR" evidence="3">
    <location>
        <begin position="182"/>
        <end position="215"/>
    </location>
</feature>
<reference evidence="4 5" key="1">
    <citation type="submission" date="2018-07" db="EMBL/GenBank/DDBJ databases">
        <title>Genomic Encyclopedia of Type Strains, Phase IV (KMG-IV): sequencing the most valuable type-strain genomes for metagenomic binning, comparative biology and taxonomic classification.</title>
        <authorList>
            <person name="Goeker M."/>
        </authorList>
    </citation>
    <scope>NUCLEOTIDE SEQUENCE [LARGE SCALE GENOMIC DNA]</scope>
    <source>
        <strain evidence="4 5">DSM 26725</strain>
    </source>
</reference>
<sequence length="665" mass="71023">MSRRRRKGSPRTVRAPVSRRKALALVVGAAFLLLIGALLLMRGSDPAGALVRAQQYEASGNLAAARVEAMNAVDHAPDDEAAWRTLARTQLALGDDGGARRTVERSRNAGIPTRQTRHLMAEALLLSGDVEGALAETENVGIAPEFFADAARVRGRAFQQQGALPAAAEAFTMAIEHNPENAELWIDIARFRLFTGERAGAIDAVDEALSLDPDDVDALLLKGRMVRDQYGLVASVAWFDRAIAADEDNVDALLERAATLGDIGRMSDMLETTRRVLALDAGNPQALYLQAVLAARARNYPLARRLVLLTDGQLDGQPAMLLLQAGIDYAEANHEAAIRRLGELLALQPANRAATRLLGAAKFHAGDMPAAIAALAPLADRPDADSYVLTLIGRAWERDGDFARAAPYLERAASAGRGAPTPLGAPPEDGAVLALIEREARQQGGARAEVDLIRAYLALGRTGDALARAEQLRNRNIGAPDAHLIYGDALGAVGRYGDAAAAYASAANIRFSERAALSMFDALQRAGQPEEALRVLTLFRQQNPRNIATGLVSAQLNLQSGRWPQAAAVLEQLRLRLGDRDAAILANLAWAYHEMGSDARAAALARRAYLLLPMNAGTSEIYGWILVDSGMDRVAGLELLEKARALAPDDPQIAERLAAARAATG</sequence>